<dbReference type="OrthoDB" id="2625485at2759"/>
<dbReference type="RefSeq" id="XP_024339882.1">
    <property type="nucleotide sequence ID" value="XM_024485396.1"/>
</dbReference>
<evidence type="ECO:0000313" key="2">
    <source>
        <dbReference type="EMBL" id="OSX63088.1"/>
    </source>
</evidence>
<keyword evidence="3" id="KW-1185">Reference proteome</keyword>
<organism evidence="2 3">
    <name type="scientific">Postia placenta MAD-698-R-SB12</name>
    <dbReference type="NCBI Taxonomy" id="670580"/>
    <lineage>
        <taxon>Eukaryota</taxon>
        <taxon>Fungi</taxon>
        <taxon>Dikarya</taxon>
        <taxon>Basidiomycota</taxon>
        <taxon>Agaricomycotina</taxon>
        <taxon>Agaricomycetes</taxon>
        <taxon>Polyporales</taxon>
        <taxon>Adustoporiaceae</taxon>
        <taxon>Rhodonia</taxon>
    </lineage>
</organism>
<evidence type="ECO:0000313" key="3">
    <source>
        <dbReference type="Proteomes" id="UP000194127"/>
    </source>
</evidence>
<sequence>MMLSREQRTLAPWKDRDIVCRPKKIVPTVATDLPSSIPIYVEIQDKPQWVKKRKGGGGNYKVQPPQVFDPITFTMSTEWDEFLALVATAAMTTVDRLILSSLNWQWTKTNSSAKGQLPLKSPKGYKIMLDNIKASNLGVAGMLFVSMGRPRQPQQELPPWAVAATLPSQSQSESHNDESDTKSSKKLSLDKKLEPIMAALINKSGEYAGRKSRIQPMETV</sequence>
<accession>A0A1X6N3C2</accession>
<gene>
    <name evidence="2" type="ORF">POSPLADRAFT_1142178</name>
</gene>
<dbReference type="AlphaFoldDB" id="A0A1X6N3C2"/>
<feature type="region of interest" description="Disordered" evidence="1">
    <location>
        <begin position="167"/>
        <end position="189"/>
    </location>
</feature>
<name>A0A1X6N3C2_9APHY</name>
<feature type="compositionally biased region" description="Basic and acidic residues" evidence="1">
    <location>
        <begin position="174"/>
        <end position="189"/>
    </location>
</feature>
<dbReference type="Proteomes" id="UP000194127">
    <property type="component" value="Unassembled WGS sequence"/>
</dbReference>
<dbReference type="EMBL" id="KZ110596">
    <property type="protein sequence ID" value="OSX63088.1"/>
    <property type="molecule type" value="Genomic_DNA"/>
</dbReference>
<dbReference type="GeneID" id="36330345"/>
<evidence type="ECO:0000256" key="1">
    <source>
        <dbReference type="SAM" id="MobiDB-lite"/>
    </source>
</evidence>
<reference evidence="2 3" key="1">
    <citation type="submission" date="2017-04" db="EMBL/GenBank/DDBJ databases">
        <title>Genome Sequence of the Model Brown-Rot Fungus Postia placenta SB12.</title>
        <authorList>
            <consortium name="DOE Joint Genome Institute"/>
            <person name="Gaskell J."/>
            <person name="Kersten P."/>
            <person name="Larrondo L.F."/>
            <person name="Canessa P."/>
            <person name="Martinez D."/>
            <person name="Hibbett D."/>
            <person name="Schmoll M."/>
            <person name="Kubicek C.P."/>
            <person name="Martinez A.T."/>
            <person name="Yadav J."/>
            <person name="Master E."/>
            <person name="Magnuson J.K."/>
            <person name="James T."/>
            <person name="Yaver D."/>
            <person name="Berka R."/>
            <person name="Labutti K."/>
            <person name="Lipzen A."/>
            <person name="Aerts A."/>
            <person name="Barry K."/>
            <person name="Henrissat B."/>
            <person name="Blanchette R."/>
            <person name="Grigoriev I."/>
            <person name="Cullen D."/>
        </authorList>
    </citation>
    <scope>NUCLEOTIDE SEQUENCE [LARGE SCALE GENOMIC DNA]</scope>
    <source>
        <strain evidence="2 3">MAD-698-R-SB12</strain>
    </source>
</reference>
<proteinExistence type="predicted"/>
<protein>
    <submittedName>
        <fullName evidence="2">Uncharacterized protein</fullName>
    </submittedName>
</protein>